<dbReference type="InterPro" id="IPR025877">
    <property type="entry name" value="MobA-like_NTP_Trfase"/>
</dbReference>
<feature type="domain" description="MobA-like NTP transferase" evidence="3">
    <location>
        <begin position="3"/>
        <end position="111"/>
    </location>
</feature>
<gene>
    <name evidence="4" type="ORF">GB992_11525</name>
</gene>
<comment type="caution">
    <text evidence="4">The sequence shown here is derived from an EMBL/GenBank/DDBJ whole genome shotgun (WGS) entry which is preliminary data.</text>
</comment>
<dbReference type="InterPro" id="IPR029044">
    <property type="entry name" value="Nucleotide-diphossugar_trans"/>
</dbReference>
<organism evidence="4 5">
    <name type="scientific">Furfurilactobacillus rossiae</name>
    <dbReference type="NCBI Taxonomy" id="231049"/>
    <lineage>
        <taxon>Bacteria</taxon>
        <taxon>Bacillati</taxon>
        <taxon>Bacillota</taxon>
        <taxon>Bacilli</taxon>
        <taxon>Lactobacillales</taxon>
        <taxon>Lactobacillaceae</taxon>
        <taxon>Furfurilactobacillus</taxon>
    </lineage>
</organism>
<accession>A0A7C9J5F1</accession>
<dbReference type="GO" id="GO:0016779">
    <property type="term" value="F:nucleotidyltransferase activity"/>
    <property type="evidence" value="ECO:0007669"/>
    <property type="project" value="UniProtKB-KW"/>
</dbReference>
<keyword evidence="1 4" id="KW-0808">Transferase</keyword>
<dbReference type="Gene3D" id="3.90.550.10">
    <property type="entry name" value="Spore Coat Polysaccharide Biosynthesis Protein SpsA, Chain A"/>
    <property type="match status" value="1"/>
</dbReference>
<dbReference type="SUPFAM" id="SSF53448">
    <property type="entry name" value="Nucleotide-diphospho-sugar transferases"/>
    <property type="match status" value="1"/>
</dbReference>
<dbReference type="EMBL" id="WEZT01000046">
    <property type="protein sequence ID" value="MYV06437.1"/>
    <property type="molecule type" value="Genomic_DNA"/>
</dbReference>
<evidence type="ECO:0000256" key="1">
    <source>
        <dbReference type="ARBA" id="ARBA00022679"/>
    </source>
</evidence>
<protein>
    <submittedName>
        <fullName evidence="4">NTP transferase domain-containing protein</fullName>
    </submittedName>
</protein>
<dbReference type="Proteomes" id="UP000480570">
    <property type="component" value="Unassembled WGS sequence"/>
</dbReference>
<dbReference type="CDD" id="cd02523">
    <property type="entry name" value="PC_cytidylyltransferase"/>
    <property type="match status" value="1"/>
</dbReference>
<evidence type="ECO:0000256" key="2">
    <source>
        <dbReference type="ARBA" id="ARBA00022695"/>
    </source>
</evidence>
<dbReference type="InterPro" id="IPR050065">
    <property type="entry name" value="GlmU-like"/>
</dbReference>
<dbReference type="PANTHER" id="PTHR43584:SF5">
    <property type="entry name" value="PROTEIN LICC"/>
    <property type="match status" value="1"/>
</dbReference>
<evidence type="ECO:0000259" key="3">
    <source>
        <dbReference type="Pfam" id="PF12804"/>
    </source>
</evidence>
<dbReference type="PANTHER" id="PTHR43584">
    <property type="entry name" value="NUCLEOTIDYL TRANSFERASE"/>
    <property type="match status" value="1"/>
</dbReference>
<evidence type="ECO:0000313" key="5">
    <source>
        <dbReference type="Proteomes" id="UP000480570"/>
    </source>
</evidence>
<proteinExistence type="predicted"/>
<dbReference type="Pfam" id="PF12804">
    <property type="entry name" value="NTP_transf_3"/>
    <property type="match status" value="1"/>
</dbReference>
<dbReference type="AlphaFoldDB" id="A0A7C9J5F1"/>
<name>A0A7C9J5F1_9LACO</name>
<evidence type="ECO:0000313" key="4">
    <source>
        <dbReference type="EMBL" id="MYV06437.1"/>
    </source>
</evidence>
<keyword evidence="2" id="KW-0548">Nucleotidyltransferase</keyword>
<sequence length="237" mass="27364">MNAIIMAAGLGSRFKEMTKNRPKSLLEINGTPNLVRTLRMLHDANINDIYIVVGYLHEQFEILQNQYPDLKELNLHFLYNDHFSDYNNVYSFACASKYFGDSFVIDADTVLRDNVFLYHPQKSTYYTILRTIHGAEWCPLTDSNGEVVKMSVTDDHVPSMSGISYWDKVTAQTILKALPKFSQTSQLLEKKGYWDDIPVALLNQISVTTHQVKDTSMYEMDTQENYRTIQKLLKEQV</sequence>
<reference evidence="4 5" key="1">
    <citation type="journal article" date="2019" name="Appl. Environ. Microbiol.">
        <title>Genetic determinants of hydroxycinnamic acid metabolism in heterofermentative lactobacilli.</title>
        <authorList>
            <person name="Gaur G."/>
            <person name="Oh J.H."/>
            <person name="Filannino P."/>
            <person name="Gobbetti M."/>
            <person name="van Pijkeren J.P."/>
            <person name="Ganzle M.G."/>
        </authorList>
    </citation>
    <scope>NUCLEOTIDE SEQUENCE [LARGE SCALE GENOMIC DNA]</scope>
    <source>
        <strain evidence="4 5">FUA3583</strain>
    </source>
</reference>